<feature type="transmembrane region" description="Helical" evidence="7">
    <location>
        <begin position="12"/>
        <end position="34"/>
    </location>
</feature>
<comment type="caution">
    <text evidence="10">The sequence shown here is derived from an EMBL/GenBank/DDBJ whole genome shotgun (WGS) entry which is preliminary data.</text>
</comment>
<dbReference type="AlphaFoldDB" id="A0A845AJS6"/>
<dbReference type="GO" id="GO:0005524">
    <property type="term" value="F:ATP binding"/>
    <property type="evidence" value="ECO:0007669"/>
    <property type="project" value="UniProtKB-KW"/>
</dbReference>
<feature type="transmembrane region" description="Helical" evidence="7">
    <location>
        <begin position="142"/>
        <end position="162"/>
    </location>
</feature>
<comment type="subcellular location">
    <subcellularLocation>
        <location evidence="1">Cell membrane</location>
        <topology evidence="1">Multi-pass membrane protein</topology>
    </subcellularLocation>
</comment>
<dbReference type="PROSITE" id="PS50929">
    <property type="entry name" value="ABC_TM1F"/>
    <property type="match status" value="1"/>
</dbReference>
<dbReference type="PANTHER" id="PTHR24221:SF261">
    <property type="entry name" value="GLUTATHIONE_L-CYSTEINE TRANSPORT SYSTEM ATP-BINDING_PERMEASE PROTEIN CYDD"/>
    <property type="match status" value="1"/>
</dbReference>
<dbReference type="SUPFAM" id="SSF90123">
    <property type="entry name" value="ABC transporter transmembrane region"/>
    <property type="match status" value="1"/>
</dbReference>
<accession>A0A845AJS6</accession>
<dbReference type="GO" id="GO:0005886">
    <property type="term" value="C:plasma membrane"/>
    <property type="evidence" value="ECO:0007669"/>
    <property type="project" value="UniProtKB-SubCell"/>
</dbReference>
<dbReference type="GO" id="GO:0016887">
    <property type="term" value="F:ATP hydrolysis activity"/>
    <property type="evidence" value="ECO:0007669"/>
    <property type="project" value="InterPro"/>
</dbReference>
<evidence type="ECO:0000256" key="2">
    <source>
        <dbReference type="ARBA" id="ARBA00022692"/>
    </source>
</evidence>
<evidence type="ECO:0000259" key="9">
    <source>
        <dbReference type="PROSITE" id="PS50929"/>
    </source>
</evidence>
<dbReference type="PANTHER" id="PTHR24221">
    <property type="entry name" value="ATP-BINDING CASSETTE SUB-FAMILY B"/>
    <property type="match status" value="1"/>
</dbReference>
<dbReference type="OrthoDB" id="5288404at2"/>
<keyword evidence="3" id="KW-0547">Nucleotide-binding</keyword>
<dbReference type="InterPro" id="IPR017871">
    <property type="entry name" value="ABC_transporter-like_CS"/>
</dbReference>
<dbReference type="SUPFAM" id="SSF52540">
    <property type="entry name" value="P-loop containing nucleoside triphosphate hydrolases"/>
    <property type="match status" value="1"/>
</dbReference>
<gene>
    <name evidence="10" type="ORF">GRI58_09810</name>
</gene>
<protein>
    <submittedName>
        <fullName evidence="10">ATP-binding cassette domain-containing protein</fullName>
    </submittedName>
</protein>
<dbReference type="PROSITE" id="PS50893">
    <property type="entry name" value="ABC_TRANSPORTER_2"/>
    <property type="match status" value="1"/>
</dbReference>
<dbReference type="Proteomes" id="UP000439780">
    <property type="component" value="Unassembled WGS sequence"/>
</dbReference>
<dbReference type="EMBL" id="WTYA01000007">
    <property type="protein sequence ID" value="MXP29115.1"/>
    <property type="molecule type" value="Genomic_DNA"/>
</dbReference>
<evidence type="ECO:0000256" key="1">
    <source>
        <dbReference type="ARBA" id="ARBA00004651"/>
    </source>
</evidence>
<dbReference type="GO" id="GO:0140359">
    <property type="term" value="F:ABC-type transporter activity"/>
    <property type="evidence" value="ECO:0007669"/>
    <property type="project" value="InterPro"/>
</dbReference>
<feature type="transmembrane region" description="Helical" evidence="7">
    <location>
        <begin position="222"/>
        <end position="248"/>
    </location>
</feature>
<dbReference type="GO" id="GO:0034040">
    <property type="term" value="F:ATPase-coupled lipid transmembrane transporter activity"/>
    <property type="evidence" value="ECO:0007669"/>
    <property type="project" value="TreeGrafter"/>
</dbReference>
<dbReference type="InterPro" id="IPR003593">
    <property type="entry name" value="AAA+_ATPase"/>
</dbReference>
<keyword evidence="2 7" id="KW-0812">Transmembrane</keyword>
<feature type="domain" description="ABC transmembrane type-1" evidence="9">
    <location>
        <begin position="94"/>
        <end position="290"/>
    </location>
</feature>
<proteinExistence type="predicted"/>
<keyword evidence="4 10" id="KW-0067">ATP-binding</keyword>
<reference evidence="10 11" key="1">
    <citation type="submission" date="2019-12" db="EMBL/GenBank/DDBJ databases">
        <title>Genomic-based taxomic classification of the family Erythrobacteraceae.</title>
        <authorList>
            <person name="Xu L."/>
        </authorList>
    </citation>
    <scope>NUCLEOTIDE SEQUENCE [LARGE SCALE GENOMIC DNA]</scope>
    <source>
        <strain evidence="10 11">KEMB 9005-328</strain>
    </source>
</reference>
<evidence type="ECO:0000259" key="8">
    <source>
        <dbReference type="PROSITE" id="PS50893"/>
    </source>
</evidence>
<dbReference type="InterPro" id="IPR027417">
    <property type="entry name" value="P-loop_NTPase"/>
</dbReference>
<dbReference type="Pfam" id="PF00005">
    <property type="entry name" value="ABC_tran"/>
    <property type="match status" value="1"/>
</dbReference>
<evidence type="ECO:0000256" key="5">
    <source>
        <dbReference type="ARBA" id="ARBA00022989"/>
    </source>
</evidence>
<organism evidence="10 11">
    <name type="scientific">Qipengyuania algicida</name>
    <dbReference type="NCBI Taxonomy" id="1836209"/>
    <lineage>
        <taxon>Bacteria</taxon>
        <taxon>Pseudomonadati</taxon>
        <taxon>Pseudomonadota</taxon>
        <taxon>Alphaproteobacteria</taxon>
        <taxon>Sphingomonadales</taxon>
        <taxon>Erythrobacteraceae</taxon>
        <taxon>Qipengyuania</taxon>
    </lineage>
</organism>
<keyword evidence="11" id="KW-1185">Reference proteome</keyword>
<dbReference type="Gene3D" id="1.20.1560.10">
    <property type="entry name" value="ABC transporter type 1, transmembrane domain"/>
    <property type="match status" value="1"/>
</dbReference>
<dbReference type="InterPro" id="IPR011527">
    <property type="entry name" value="ABC1_TM_dom"/>
</dbReference>
<keyword evidence="6 7" id="KW-0472">Membrane</keyword>
<dbReference type="PROSITE" id="PS00211">
    <property type="entry name" value="ABC_TRANSPORTER_1"/>
    <property type="match status" value="1"/>
</dbReference>
<feature type="transmembrane region" description="Helical" evidence="7">
    <location>
        <begin position="120"/>
        <end position="136"/>
    </location>
</feature>
<evidence type="ECO:0000256" key="6">
    <source>
        <dbReference type="ARBA" id="ARBA00023136"/>
    </source>
</evidence>
<dbReference type="InterPro" id="IPR039421">
    <property type="entry name" value="Type_1_exporter"/>
</dbReference>
<evidence type="ECO:0000256" key="3">
    <source>
        <dbReference type="ARBA" id="ARBA00022741"/>
    </source>
</evidence>
<dbReference type="CDD" id="cd18584">
    <property type="entry name" value="ABC_6TM_AarD_CydD"/>
    <property type="match status" value="1"/>
</dbReference>
<dbReference type="Gene3D" id="3.40.50.300">
    <property type="entry name" value="P-loop containing nucleotide triphosphate hydrolases"/>
    <property type="match status" value="1"/>
</dbReference>
<evidence type="ECO:0000313" key="10">
    <source>
        <dbReference type="EMBL" id="MXP29115.1"/>
    </source>
</evidence>
<feature type="transmembrane region" description="Helical" evidence="7">
    <location>
        <begin position="40"/>
        <end position="60"/>
    </location>
</feature>
<keyword evidence="5 7" id="KW-1133">Transmembrane helix</keyword>
<dbReference type="SMART" id="SM00382">
    <property type="entry name" value="AAA"/>
    <property type="match status" value="1"/>
</dbReference>
<dbReference type="InterPro" id="IPR036640">
    <property type="entry name" value="ABC1_TM_sf"/>
</dbReference>
<feature type="domain" description="ABC transporter" evidence="8">
    <location>
        <begin position="313"/>
        <end position="514"/>
    </location>
</feature>
<evidence type="ECO:0000313" key="11">
    <source>
        <dbReference type="Proteomes" id="UP000439780"/>
    </source>
</evidence>
<dbReference type="InterPro" id="IPR003439">
    <property type="entry name" value="ABC_transporter-like_ATP-bd"/>
</dbReference>
<dbReference type="Pfam" id="PF00664">
    <property type="entry name" value="ABC_membrane"/>
    <property type="match status" value="1"/>
</dbReference>
<sequence>MISDKRIHGFWMLDAAGAAVFALGVAYGVSALVAVQRPEWPAMVALLLGPILRGVGILGVHWTAIDEAQRVAGGWRERLFPGLLGRRTNKPLLAGESATLAIDHIASVEAYIARFRPARVSAMIGPLIIAAITAIASWVSALIMLGTMLPFAIGMILAGTAARRASERQLSALEKLSGLFVDRVRNLPLIRHYGAEERIGRQVSGAAREVAERTIVVLRAAFLSGAVLEFFAALAVALIAVYCGFALLGMLPFTPPEHLTLERAFFALAMAPEFYLPMRRLAAAYHEKQLGEAALQTLEQALPEVPSTLSSVARFDGLVVKDLTIDWPGVRIRPLTFDVAQHDLVALTGPTGSGKTSTLAAIAGQVGDIDGCVTTAGGGALDAADIAWAAQRPLLLPGTLGENIGLAVPDASETEIVMVAERVGLGEVMASRGGLALAIDHRGSGLSGGERRRIGLARALLSGRPLLLCDEPTADLDADSAAGIIALLVEIARERAVLMATHDPALVAAARLEVAL</sequence>
<evidence type="ECO:0000256" key="7">
    <source>
        <dbReference type="SAM" id="Phobius"/>
    </source>
</evidence>
<evidence type="ECO:0000256" key="4">
    <source>
        <dbReference type="ARBA" id="ARBA00022840"/>
    </source>
</evidence>
<name>A0A845AJS6_9SPHN</name>